<dbReference type="OrthoDB" id="9814432at2"/>
<gene>
    <name evidence="1" type="ORF">SAJA_07960</name>
</gene>
<accession>A0A423PSE1</accession>
<sequence>MARLIILGLVIAGVVFIARRLRQRARVEASETPRFTSTVRCDECGAYIAADRAITDGDGHRCAEHDRAPRG</sequence>
<dbReference type="AlphaFoldDB" id="A0A423PSE1"/>
<evidence type="ECO:0000313" key="2">
    <source>
        <dbReference type="Proteomes" id="UP000285310"/>
    </source>
</evidence>
<protein>
    <submittedName>
        <fullName evidence="1">Uncharacterized protein</fullName>
    </submittedName>
</protein>
<name>A0A423PSE1_9GAMM</name>
<dbReference type="EMBL" id="AYKG01000021">
    <property type="protein sequence ID" value="ROO28472.1"/>
    <property type="molecule type" value="Genomic_DNA"/>
</dbReference>
<keyword evidence="2" id="KW-1185">Reference proteome</keyword>
<proteinExistence type="predicted"/>
<comment type="caution">
    <text evidence="1">The sequence shown here is derived from an EMBL/GenBank/DDBJ whole genome shotgun (WGS) entry which is preliminary data.</text>
</comment>
<dbReference type="RefSeq" id="WP_123658109.1">
    <property type="nucleotide sequence ID" value="NZ_AYKG01000021.1"/>
</dbReference>
<evidence type="ECO:0000313" key="1">
    <source>
        <dbReference type="EMBL" id="ROO28472.1"/>
    </source>
</evidence>
<dbReference type="Proteomes" id="UP000285310">
    <property type="component" value="Unassembled WGS sequence"/>
</dbReference>
<dbReference type="InParanoid" id="A0A423PSE1"/>
<organism evidence="1 2">
    <name type="scientific">Salinisphaera japonica YTM-1</name>
    <dbReference type="NCBI Taxonomy" id="1209778"/>
    <lineage>
        <taxon>Bacteria</taxon>
        <taxon>Pseudomonadati</taxon>
        <taxon>Pseudomonadota</taxon>
        <taxon>Gammaproteobacteria</taxon>
        <taxon>Salinisphaerales</taxon>
        <taxon>Salinisphaeraceae</taxon>
        <taxon>Salinisphaera</taxon>
    </lineage>
</organism>
<reference evidence="1 2" key="1">
    <citation type="submission" date="2013-10" db="EMBL/GenBank/DDBJ databases">
        <title>Salinisphaera japonica YTM-1 Genome Sequencing.</title>
        <authorList>
            <person name="Lai Q."/>
            <person name="Li C."/>
            <person name="Shao Z."/>
        </authorList>
    </citation>
    <scope>NUCLEOTIDE SEQUENCE [LARGE SCALE GENOMIC DNA]</scope>
    <source>
        <strain evidence="1 2">YTM-1</strain>
    </source>
</reference>